<organism evidence="2 3">
    <name type="scientific">Edaphochlamys debaryana</name>
    <dbReference type="NCBI Taxonomy" id="47281"/>
    <lineage>
        <taxon>Eukaryota</taxon>
        <taxon>Viridiplantae</taxon>
        <taxon>Chlorophyta</taxon>
        <taxon>core chlorophytes</taxon>
        <taxon>Chlorophyceae</taxon>
        <taxon>CS clade</taxon>
        <taxon>Chlamydomonadales</taxon>
        <taxon>Chlamydomonadales incertae sedis</taxon>
        <taxon>Edaphochlamys</taxon>
    </lineage>
</organism>
<feature type="region of interest" description="Disordered" evidence="1">
    <location>
        <begin position="33"/>
        <end position="52"/>
    </location>
</feature>
<evidence type="ECO:0000256" key="1">
    <source>
        <dbReference type="SAM" id="MobiDB-lite"/>
    </source>
</evidence>
<protein>
    <submittedName>
        <fullName evidence="2">Uncharacterized protein</fullName>
    </submittedName>
</protein>
<gene>
    <name evidence="2" type="ORF">HYH03_010601</name>
</gene>
<feature type="region of interest" description="Disordered" evidence="1">
    <location>
        <begin position="146"/>
        <end position="189"/>
    </location>
</feature>
<comment type="caution">
    <text evidence="2">The sequence shown here is derived from an EMBL/GenBank/DDBJ whole genome shotgun (WGS) entry which is preliminary data.</text>
</comment>
<dbReference type="Proteomes" id="UP000612055">
    <property type="component" value="Unassembled WGS sequence"/>
</dbReference>
<dbReference type="EMBL" id="JAEHOE010000056">
    <property type="protein sequence ID" value="KAG2491161.1"/>
    <property type="molecule type" value="Genomic_DNA"/>
</dbReference>
<reference evidence="2" key="1">
    <citation type="journal article" date="2020" name="bioRxiv">
        <title>Comparative genomics of Chlamydomonas.</title>
        <authorList>
            <person name="Craig R.J."/>
            <person name="Hasan A.R."/>
            <person name="Ness R.W."/>
            <person name="Keightley P.D."/>
        </authorList>
    </citation>
    <scope>NUCLEOTIDE SEQUENCE</scope>
    <source>
        <strain evidence="2">CCAP 11/70</strain>
    </source>
</reference>
<name>A0A835XVX1_9CHLO</name>
<evidence type="ECO:0000313" key="2">
    <source>
        <dbReference type="EMBL" id="KAG2491161.1"/>
    </source>
</evidence>
<keyword evidence="3" id="KW-1185">Reference proteome</keyword>
<evidence type="ECO:0000313" key="3">
    <source>
        <dbReference type="Proteomes" id="UP000612055"/>
    </source>
</evidence>
<proteinExistence type="predicted"/>
<accession>A0A835XVX1</accession>
<dbReference type="AlphaFoldDB" id="A0A835XVX1"/>
<sequence>MLARALVGASLRRATGAAARCCSSAARALATHPSHAAAARPEHAAPKAASEPSSRLLRAGLATAAALGAWAVAGPEARADAGPRDGLERLALLCGAAFREAGFPTGRRLLLEIKAKARSSGSWERAFFQSLKAQVTADPRLLEGPLGDSDLAPALRPGAKQEPPAPAPWPWLEQAGATGASAPTAKAGRRDGRLSVSEAATAGAVLGGFVGAAVGLPLLIYHDCFGPPGLGTQRFLLTTATGVVAGSALARAAAQQEWERVYLERARARGWAEAGRLRALEGTLRRALAEADRATGTWPWGWLVRLVPVAA</sequence>